<dbReference type="Pfam" id="PF12768">
    <property type="entry name" value="Rax2"/>
    <property type="match status" value="1"/>
</dbReference>
<dbReference type="RefSeq" id="XP_056514067.1">
    <property type="nucleotide sequence ID" value="XM_056653000.1"/>
</dbReference>
<dbReference type="PANTHER" id="PTHR31778:SF2">
    <property type="entry name" value="BUD SITE SELECTION PROTEIN RAX2"/>
    <property type="match status" value="1"/>
</dbReference>
<dbReference type="InterPro" id="IPR011043">
    <property type="entry name" value="Gal_Oxase/kelch_b-propeller"/>
</dbReference>
<dbReference type="InterPro" id="IPR048266">
    <property type="entry name" value="Rax2-like_second"/>
</dbReference>
<dbReference type="Pfam" id="PF20843">
    <property type="entry name" value="Rax2_3"/>
    <property type="match status" value="1"/>
</dbReference>
<dbReference type="GeneID" id="81392168"/>
<feature type="chain" id="PRO_5040761910" description="Cellular morphogenesis protein" evidence="3">
    <location>
        <begin position="27"/>
        <end position="1218"/>
    </location>
</feature>
<dbReference type="SUPFAM" id="SSF69322">
    <property type="entry name" value="Tricorn protease domain 2"/>
    <property type="match status" value="1"/>
</dbReference>
<evidence type="ECO:0000259" key="6">
    <source>
        <dbReference type="Pfam" id="PF20843"/>
    </source>
</evidence>
<keyword evidence="2" id="KW-0472">Membrane</keyword>
<dbReference type="EMBL" id="JAPMSZ010000004">
    <property type="protein sequence ID" value="KAJ5105071.1"/>
    <property type="molecule type" value="Genomic_DNA"/>
</dbReference>
<feature type="domain" description="Rax2-like C-terminal" evidence="4">
    <location>
        <begin position="886"/>
        <end position="1136"/>
    </location>
</feature>
<gene>
    <name evidence="7" type="ORF">NUU61_002418</name>
</gene>
<dbReference type="InterPro" id="IPR048265">
    <property type="entry name" value="Rax2-like_third"/>
</dbReference>
<protein>
    <recommendedName>
        <fullName evidence="9">Cellular morphogenesis protein</fullName>
    </recommendedName>
</protein>
<evidence type="ECO:0000256" key="2">
    <source>
        <dbReference type="SAM" id="Phobius"/>
    </source>
</evidence>
<dbReference type="AlphaFoldDB" id="A0A9W9FRH4"/>
<dbReference type="Proteomes" id="UP001141434">
    <property type="component" value="Unassembled WGS sequence"/>
</dbReference>
<name>A0A9W9FRH4_9EURO</name>
<dbReference type="InterPro" id="IPR015915">
    <property type="entry name" value="Kelch-typ_b-propeller"/>
</dbReference>
<dbReference type="PANTHER" id="PTHR31778">
    <property type="entry name" value="BUD SITE SELECTION PROTEIN RAX2"/>
    <property type="match status" value="1"/>
</dbReference>
<dbReference type="Pfam" id="PF20842">
    <property type="entry name" value="Rax2_2"/>
    <property type="match status" value="1"/>
</dbReference>
<evidence type="ECO:0000259" key="5">
    <source>
        <dbReference type="Pfam" id="PF20842"/>
    </source>
</evidence>
<feature type="domain" description="Rax2-like third" evidence="6">
    <location>
        <begin position="393"/>
        <end position="545"/>
    </location>
</feature>
<dbReference type="Gene3D" id="2.120.10.80">
    <property type="entry name" value="Kelch-type beta propeller"/>
    <property type="match status" value="2"/>
</dbReference>
<sequence length="1218" mass="129041">MRFSSLLGPAAAGWPTLLSILPTIHALSFDSVSTPKLDLASLGRVTITGDFDGVSLYQYHGQSEQAHKNGTHSILTPLPNGILTNLSSSDAQIKTMCPFTEKDGNFAGIFVGGNFTSLGGVKSPGAALFNPTSGKVTALPGLSGSVSTVLCDQDSNRVYVGGSFTHDNSSNVIAWSPDDGWTDLPFDSVNGPVNSILKTSNGHIVFGGSFDGQSNSTSSSKDKDSKDKDSSKSKDKQILNLQNAKIKSDADTPMSGYSDPKNIVCSTSGKAGKDQTYLLHDYAPGFWQAYLGFEFHPVKVRLYNTHMDGRGTKNFLLRALPDNGIMNLTYTDESGKKSNCDSSCPLSDDPDEKYRDFTLVNPVGMGGFQIEFLDWYGQGAGLNGVEVFQDEIFTYAVQDYNEPTCAGIQYPSKSTRTGPWTTESGYLSAKVSDTDASKTSLVFEPDIKESGNYTIRVFTPGCSQDGSCASRGTVNVTATVANSDEDSKQPSPALIAQTNDHDKYDTLFTGYVDASSDSFRPSVTLRPEDGQGDVTIVAGRVQFDLKSTTEGDLNGVYDYDPTSKKGKTDEKSSISKAISKLGHDASILSMVEHDGDVYVAGKFSHDKAHHIVSVTGGDTKPMPGGGLNSKVSAMTVLDNTLYVGGQFNDTSDGGEDGMDHVASYSFSSKKWSALGAGLNGPVDSVYPLQLNVSTAINETTVAVSGNFDQIRAFNGHPSVSVAGFAIWVPSRKAWLQSLNVTQMEFAGYLSAVAAVNNTSILAGSLTTDGITTGGAVSLHQSKDLNLVPLSMKVDHTKSSTGLMTGAYDTESKRNLTIFGGHFTATGSDGSAIENVVILNGSDSTLSGLPRGVDANSTVVSMIVSNNTLYAGGNITGSTGDNNLGGLVAYDLSKNEFSPKQPSALYGEDVIVNSIASRPGSSEVYVGGSFDTAGQLPCVSVCFFDSNDGTWNRAGVTISGTVLTLDWASHNKLLAVGDLEISGNKSAIATYDAPSSNWKSFPGASKSEIPGTITAFAPASEDLSKFWLGGTSTNGSSFLLSYDGSKFQSAGKLFSEGTVIRGLEVLPVSDDHSKVSLLNDDQTLLIMGDLVIPDFGNASAALYNGSAVTPFILSTRSDGRSGSMSQLFSEHQNPYTNHKTAEHHHSNGIVVLVAFCCALGCVFLIVLAGVILNKIQRRRQGYTAAPQTFGTDRPSDMERVPPEYLFNSLRQPNPSAPVI</sequence>
<feature type="region of interest" description="Disordered" evidence="1">
    <location>
        <begin position="209"/>
        <end position="255"/>
    </location>
</feature>
<dbReference type="InterPro" id="IPR024982">
    <property type="entry name" value="Rax2-like_C"/>
</dbReference>
<dbReference type="GO" id="GO:1902929">
    <property type="term" value="C:plasma membrane of growing cell tip"/>
    <property type="evidence" value="ECO:0007669"/>
    <property type="project" value="TreeGrafter"/>
</dbReference>
<feature type="compositionally biased region" description="Basic and acidic residues" evidence="1">
    <location>
        <begin position="220"/>
        <end position="237"/>
    </location>
</feature>
<evidence type="ECO:0000256" key="3">
    <source>
        <dbReference type="SAM" id="SignalP"/>
    </source>
</evidence>
<evidence type="ECO:0000256" key="1">
    <source>
        <dbReference type="SAM" id="MobiDB-lite"/>
    </source>
</evidence>
<evidence type="ECO:0008006" key="9">
    <source>
        <dbReference type="Google" id="ProtNLM"/>
    </source>
</evidence>
<feature type="transmembrane region" description="Helical" evidence="2">
    <location>
        <begin position="1148"/>
        <end position="1171"/>
    </location>
</feature>
<accession>A0A9W9FRH4</accession>
<keyword evidence="2" id="KW-0812">Transmembrane</keyword>
<keyword evidence="8" id="KW-1185">Reference proteome</keyword>
<feature type="signal peptide" evidence="3">
    <location>
        <begin position="1"/>
        <end position="26"/>
    </location>
</feature>
<dbReference type="SUPFAM" id="SSF50965">
    <property type="entry name" value="Galactose oxidase, central domain"/>
    <property type="match status" value="2"/>
</dbReference>
<proteinExistence type="predicted"/>
<reference evidence="7" key="2">
    <citation type="journal article" date="2023" name="IMA Fungus">
        <title>Comparative genomic study of the Penicillium genus elucidates a diverse pangenome and 15 lateral gene transfer events.</title>
        <authorList>
            <person name="Petersen C."/>
            <person name="Sorensen T."/>
            <person name="Nielsen M.R."/>
            <person name="Sondergaard T.E."/>
            <person name="Sorensen J.L."/>
            <person name="Fitzpatrick D.A."/>
            <person name="Frisvad J.C."/>
            <person name="Nielsen K.L."/>
        </authorList>
    </citation>
    <scope>NUCLEOTIDE SEQUENCE</scope>
    <source>
        <strain evidence="7">IBT 34128</strain>
    </source>
</reference>
<keyword evidence="2" id="KW-1133">Transmembrane helix</keyword>
<comment type="caution">
    <text evidence="7">The sequence shown here is derived from an EMBL/GenBank/DDBJ whole genome shotgun (WGS) entry which is preliminary data.</text>
</comment>
<evidence type="ECO:0000313" key="7">
    <source>
        <dbReference type="EMBL" id="KAJ5105071.1"/>
    </source>
</evidence>
<evidence type="ECO:0000313" key="8">
    <source>
        <dbReference type="Proteomes" id="UP001141434"/>
    </source>
</evidence>
<dbReference type="OrthoDB" id="2503993at2759"/>
<organism evidence="7 8">
    <name type="scientific">Penicillium alfredii</name>
    <dbReference type="NCBI Taxonomy" id="1506179"/>
    <lineage>
        <taxon>Eukaryota</taxon>
        <taxon>Fungi</taxon>
        <taxon>Dikarya</taxon>
        <taxon>Ascomycota</taxon>
        <taxon>Pezizomycotina</taxon>
        <taxon>Eurotiomycetes</taxon>
        <taxon>Eurotiomycetidae</taxon>
        <taxon>Eurotiales</taxon>
        <taxon>Aspergillaceae</taxon>
        <taxon>Penicillium</taxon>
    </lineage>
</organism>
<reference evidence="7" key="1">
    <citation type="submission" date="2022-11" db="EMBL/GenBank/DDBJ databases">
        <authorList>
            <person name="Petersen C."/>
        </authorList>
    </citation>
    <scope>NUCLEOTIDE SEQUENCE</scope>
    <source>
        <strain evidence="7">IBT 34128</strain>
    </source>
</reference>
<keyword evidence="3" id="KW-0732">Signal</keyword>
<feature type="domain" description="Rax2-like second" evidence="5">
    <location>
        <begin position="234"/>
        <end position="382"/>
    </location>
</feature>
<evidence type="ECO:0000259" key="4">
    <source>
        <dbReference type="Pfam" id="PF12768"/>
    </source>
</evidence>